<evidence type="ECO:0000313" key="3">
    <source>
        <dbReference type="Proteomes" id="UP000324897"/>
    </source>
</evidence>
<protein>
    <recommendedName>
        <fullName evidence="4">Embryo surrounding factor 1 brassicaceae domain-containing protein</fullName>
    </recommendedName>
</protein>
<accession>A0A5J9VD79</accession>
<sequence>MKERLMVYVMIALFSAELFGCTALPAQGHRLLQEDGTPFNSLSLVDVNRIDVIFCIKGQCNYGKGWHDCYCCGVPTAKSCHNTREDCRSKCPVCNPKCPLPPVKSAIGDQPLNATTKTAQLS</sequence>
<dbReference type="AlphaFoldDB" id="A0A5J9VD79"/>
<evidence type="ECO:0000313" key="2">
    <source>
        <dbReference type="EMBL" id="TVU34089.1"/>
    </source>
</evidence>
<comment type="caution">
    <text evidence="2">The sequence shown here is derived from an EMBL/GenBank/DDBJ whole genome shotgun (WGS) entry which is preliminary data.</text>
</comment>
<keyword evidence="1" id="KW-0732">Signal</keyword>
<gene>
    <name evidence="2" type="ORF">EJB05_15915</name>
</gene>
<organism evidence="2 3">
    <name type="scientific">Eragrostis curvula</name>
    <name type="common">weeping love grass</name>
    <dbReference type="NCBI Taxonomy" id="38414"/>
    <lineage>
        <taxon>Eukaryota</taxon>
        <taxon>Viridiplantae</taxon>
        <taxon>Streptophyta</taxon>
        <taxon>Embryophyta</taxon>
        <taxon>Tracheophyta</taxon>
        <taxon>Spermatophyta</taxon>
        <taxon>Magnoliopsida</taxon>
        <taxon>Liliopsida</taxon>
        <taxon>Poales</taxon>
        <taxon>Poaceae</taxon>
        <taxon>PACMAD clade</taxon>
        <taxon>Chloridoideae</taxon>
        <taxon>Eragrostideae</taxon>
        <taxon>Eragrostidinae</taxon>
        <taxon>Eragrostis</taxon>
    </lineage>
</organism>
<evidence type="ECO:0008006" key="4">
    <source>
        <dbReference type="Google" id="ProtNLM"/>
    </source>
</evidence>
<dbReference type="Gramene" id="TVU34089">
    <property type="protein sequence ID" value="TVU34089"/>
    <property type="gene ID" value="EJB05_15915"/>
</dbReference>
<dbReference type="Proteomes" id="UP000324897">
    <property type="component" value="Unassembled WGS sequence"/>
</dbReference>
<feature type="chain" id="PRO_5023921889" description="Embryo surrounding factor 1 brassicaceae domain-containing protein" evidence="1">
    <location>
        <begin position="24"/>
        <end position="122"/>
    </location>
</feature>
<proteinExistence type="predicted"/>
<evidence type="ECO:0000256" key="1">
    <source>
        <dbReference type="SAM" id="SignalP"/>
    </source>
</evidence>
<reference evidence="2 3" key="1">
    <citation type="journal article" date="2019" name="Sci. Rep.">
        <title>A high-quality genome of Eragrostis curvula grass provides insights into Poaceae evolution and supports new strategies to enhance forage quality.</title>
        <authorList>
            <person name="Carballo J."/>
            <person name="Santos B.A.C.M."/>
            <person name="Zappacosta D."/>
            <person name="Garbus I."/>
            <person name="Selva J.P."/>
            <person name="Gallo C.A."/>
            <person name="Diaz A."/>
            <person name="Albertini E."/>
            <person name="Caccamo M."/>
            <person name="Echenique V."/>
        </authorList>
    </citation>
    <scope>NUCLEOTIDE SEQUENCE [LARGE SCALE GENOMIC DNA]</scope>
    <source>
        <strain evidence="3">cv. Victoria</strain>
        <tissue evidence="2">Leaf</tissue>
    </source>
</reference>
<feature type="signal peptide" evidence="1">
    <location>
        <begin position="1"/>
        <end position="23"/>
    </location>
</feature>
<name>A0A5J9VD79_9POAL</name>
<keyword evidence="3" id="KW-1185">Reference proteome</keyword>
<dbReference type="EMBL" id="RWGY01000009">
    <property type="protein sequence ID" value="TVU34089.1"/>
    <property type="molecule type" value="Genomic_DNA"/>
</dbReference>
<dbReference type="OrthoDB" id="691434at2759"/>